<comment type="pathway">
    <text evidence="1">Protein modification; protein ubiquitination.</text>
</comment>
<organism evidence="3 4">
    <name type="scientific">Coccomyxa subellipsoidea</name>
    <dbReference type="NCBI Taxonomy" id="248742"/>
    <lineage>
        <taxon>Eukaryota</taxon>
        <taxon>Viridiplantae</taxon>
        <taxon>Chlorophyta</taxon>
        <taxon>core chlorophytes</taxon>
        <taxon>Trebouxiophyceae</taxon>
        <taxon>Trebouxiophyceae incertae sedis</taxon>
        <taxon>Coccomyxaceae</taxon>
        <taxon>Coccomyxa</taxon>
    </lineage>
</organism>
<name>A0ABR2YN81_9CHLO</name>
<protein>
    <recommendedName>
        <fullName evidence="2">BTB domain-containing protein</fullName>
    </recommendedName>
</protein>
<dbReference type="PROSITE" id="PS50097">
    <property type="entry name" value="BTB"/>
    <property type="match status" value="1"/>
</dbReference>
<dbReference type="CDD" id="cd18186">
    <property type="entry name" value="BTB_POZ_ZBTB_KLHL-like"/>
    <property type="match status" value="1"/>
</dbReference>
<dbReference type="Gene3D" id="3.30.710.10">
    <property type="entry name" value="Potassium Channel Kv1.1, Chain A"/>
    <property type="match status" value="1"/>
</dbReference>
<dbReference type="InterPro" id="IPR011333">
    <property type="entry name" value="SKP1/BTB/POZ_sf"/>
</dbReference>
<dbReference type="InterPro" id="IPR000210">
    <property type="entry name" value="BTB/POZ_dom"/>
</dbReference>
<dbReference type="Pfam" id="PF00651">
    <property type="entry name" value="BTB"/>
    <property type="match status" value="1"/>
</dbReference>
<evidence type="ECO:0000259" key="2">
    <source>
        <dbReference type="PROSITE" id="PS50097"/>
    </source>
</evidence>
<evidence type="ECO:0000256" key="1">
    <source>
        <dbReference type="ARBA" id="ARBA00004906"/>
    </source>
</evidence>
<dbReference type="EMBL" id="JALJOT010000008">
    <property type="protein sequence ID" value="KAK9908499.1"/>
    <property type="molecule type" value="Genomic_DNA"/>
</dbReference>
<proteinExistence type="predicted"/>
<dbReference type="SUPFAM" id="SSF54695">
    <property type="entry name" value="POZ domain"/>
    <property type="match status" value="1"/>
</dbReference>
<dbReference type="PANTHER" id="PTHR45632">
    <property type="entry name" value="LD33804P"/>
    <property type="match status" value="1"/>
</dbReference>
<feature type="domain" description="BTB" evidence="2">
    <location>
        <begin position="33"/>
        <end position="98"/>
    </location>
</feature>
<dbReference type="Proteomes" id="UP001491310">
    <property type="component" value="Unassembled WGS sequence"/>
</dbReference>
<accession>A0ABR2YN81</accession>
<evidence type="ECO:0000313" key="3">
    <source>
        <dbReference type="EMBL" id="KAK9908499.1"/>
    </source>
</evidence>
<keyword evidence="4" id="KW-1185">Reference proteome</keyword>
<evidence type="ECO:0000313" key="4">
    <source>
        <dbReference type="Proteomes" id="UP001491310"/>
    </source>
</evidence>
<reference evidence="3 4" key="1">
    <citation type="journal article" date="2024" name="Nat. Commun.">
        <title>Phylogenomics reveals the evolutionary origins of lichenization in chlorophyte algae.</title>
        <authorList>
            <person name="Puginier C."/>
            <person name="Libourel C."/>
            <person name="Otte J."/>
            <person name="Skaloud P."/>
            <person name="Haon M."/>
            <person name="Grisel S."/>
            <person name="Petersen M."/>
            <person name="Berrin J.G."/>
            <person name="Delaux P.M."/>
            <person name="Dal Grande F."/>
            <person name="Keller J."/>
        </authorList>
    </citation>
    <scope>NUCLEOTIDE SEQUENCE [LARGE SCALE GENOMIC DNA]</scope>
    <source>
        <strain evidence="3 4">SAG 216-7</strain>
    </source>
</reference>
<gene>
    <name evidence="3" type="ORF">WJX75_008724</name>
</gene>
<dbReference type="SMART" id="SM00225">
    <property type="entry name" value="BTB"/>
    <property type="match status" value="1"/>
</dbReference>
<comment type="caution">
    <text evidence="3">The sequence shown here is derived from an EMBL/GenBank/DDBJ whole genome shotgun (WGS) entry which is preliminary data.</text>
</comment>
<sequence length="274" mass="30234">MIVPKRTTGEESKAIEEPLKYLESTPPAFKEIADAILILDTGEELPAHRQVLALKSEVFCGICESAPSGTGPENKLHIPLPDCSSKEARIFLDFIYNNTPVSDPLAAESLTKVAHKFNVKSALQYCDNFLAQKADEDESFLQLTSRRDPASRSVLDWAVMANMYSLRKLTARCELYIMKHFHSSPSSRRILATLSPESQLRIYKGCAEAKATCTARCQACGRVLMQGEAFHISKALTSCSHDGCTGCVKSKAALTEFPALELIESWQDVKRGCL</sequence>